<reference evidence="5 6" key="1">
    <citation type="submission" date="2015-04" db="EMBL/GenBank/DDBJ databases">
        <authorList>
            <person name="Syromyatnikov M.Y."/>
            <person name="Popov V.N."/>
        </authorList>
    </citation>
    <scope>NUCLEOTIDE SEQUENCE [LARGE SCALE GENOMIC DNA]</scope>
</reference>
<dbReference type="GO" id="GO:0031012">
    <property type="term" value="C:extracellular matrix"/>
    <property type="evidence" value="ECO:0007669"/>
    <property type="project" value="TreeGrafter"/>
</dbReference>
<keyword evidence="4" id="KW-0732">Signal</keyword>
<evidence type="ECO:0000313" key="5">
    <source>
        <dbReference type="EMBL" id="CRL05510.1"/>
    </source>
</evidence>
<dbReference type="PANTHER" id="PTHR12236">
    <property type="entry name" value="STRUCTURAL CONTITUENT OF CUTICLE"/>
    <property type="match status" value="1"/>
</dbReference>
<evidence type="ECO:0000256" key="4">
    <source>
        <dbReference type="SAM" id="SignalP"/>
    </source>
</evidence>
<name>A0A1J1J229_9DIPT</name>
<feature type="compositionally biased region" description="Basic and acidic residues" evidence="3">
    <location>
        <begin position="43"/>
        <end position="66"/>
    </location>
</feature>
<evidence type="ECO:0000256" key="3">
    <source>
        <dbReference type="SAM" id="MobiDB-lite"/>
    </source>
</evidence>
<evidence type="ECO:0000313" key="6">
    <source>
        <dbReference type="Proteomes" id="UP000183832"/>
    </source>
</evidence>
<gene>
    <name evidence="5" type="primary">similar to AGAP006859-PA</name>
    <name evidence="5" type="ORF">CLUMA_CG018086</name>
</gene>
<dbReference type="AlphaFoldDB" id="A0A1J1J229"/>
<dbReference type="InterPro" id="IPR000618">
    <property type="entry name" value="Insect_cuticle"/>
</dbReference>
<organism evidence="5 6">
    <name type="scientific">Clunio marinus</name>
    <dbReference type="NCBI Taxonomy" id="568069"/>
    <lineage>
        <taxon>Eukaryota</taxon>
        <taxon>Metazoa</taxon>
        <taxon>Ecdysozoa</taxon>
        <taxon>Arthropoda</taxon>
        <taxon>Hexapoda</taxon>
        <taxon>Insecta</taxon>
        <taxon>Pterygota</taxon>
        <taxon>Neoptera</taxon>
        <taxon>Endopterygota</taxon>
        <taxon>Diptera</taxon>
        <taxon>Nematocera</taxon>
        <taxon>Chironomoidea</taxon>
        <taxon>Chironomidae</taxon>
        <taxon>Clunio</taxon>
    </lineage>
</organism>
<dbReference type="GO" id="GO:0005615">
    <property type="term" value="C:extracellular space"/>
    <property type="evidence" value="ECO:0007669"/>
    <property type="project" value="TreeGrafter"/>
</dbReference>
<dbReference type="OrthoDB" id="6382835at2759"/>
<dbReference type="GO" id="GO:0042302">
    <property type="term" value="F:structural constituent of cuticle"/>
    <property type="evidence" value="ECO:0007669"/>
    <property type="project" value="UniProtKB-UniRule"/>
</dbReference>
<sequence>MNNLTIILGLALIAFAAAHGGESYVKRSDHHGYHSVVSHHGGHGGDDGGHGGHGGHDGGHDGGHHDYYHHPSYKFEYGVKDPHTKDHPSVTLVSLPLQQFPLITLDEADGTKRVVKYTSDKKSGFNAVVEKIGHAQHPAHYGHQEHHGHY</sequence>
<proteinExistence type="predicted"/>
<feature type="chain" id="PRO_5012249917" evidence="4">
    <location>
        <begin position="19"/>
        <end position="150"/>
    </location>
</feature>
<dbReference type="EMBL" id="CVRI01000064">
    <property type="protein sequence ID" value="CRL05510.1"/>
    <property type="molecule type" value="Genomic_DNA"/>
</dbReference>
<protein>
    <submittedName>
        <fullName evidence="5">CLUMA_CG018086, isoform A</fullName>
    </submittedName>
</protein>
<dbReference type="STRING" id="568069.A0A1J1J229"/>
<keyword evidence="6" id="KW-1185">Reference proteome</keyword>
<keyword evidence="1 2" id="KW-0193">Cuticle</keyword>
<evidence type="ECO:0000256" key="1">
    <source>
        <dbReference type="ARBA" id="ARBA00022460"/>
    </source>
</evidence>
<evidence type="ECO:0000256" key="2">
    <source>
        <dbReference type="PROSITE-ProRule" id="PRU00497"/>
    </source>
</evidence>
<dbReference type="PANTHER" id="PTHR12236:SF76">
    <property type="entry name" value="ADULT-SPECIFIC CUTICULAR PROTEIN ACP-20-LIKE PROTEIN"/>
    <property type="match status" value="1"/>
</dbReference>
<dbReference type="Proteomes" id="UP000183832">
    <property type="component" value="Unassembled WGS sequence"/>
</dbReference>
<feature type="signal peptide" evidence="4">
    <location>
        <begin position="1"/>
        <end position="18"/>
    </location>
</feature>
<accession>A0A1J1J229</accession>
<feature type="region of interest" description="Disordered" evidence="3">
    <location>
        <begin position="33"/>
        <end position="66"/>
    </location>
</feature>
<dbReference type="Pfam" id="PF00379">
    <property type="entry name" value="Chitin_bind_4"/>
    <property type="match status" value="1"/>
</dbReference>
<dbReference type="InterPro" id="IPR051217">
    <property type="entry name" value="Insect_Cuticle_Struc_Prot"/>
</dbReference>
<dbReference type="PROSITE" id="PS51155">
    <property type="entry name" value="CHIT_BIND_RR_2"/>
    <property type="match status" value="1"/>
</dbReference>